<evidence type="ECO:0000313" key="9">
    <source>
        <dbReference type="Proteomes" id="UP001153714"/>
    </source>
</evidence>
<protein>
    <submittedName>
        <fullName evidence="8">Uncharacterized protein</fullName>
    </submittedName>
</protein>
<sequence length="334" mass="39212">MRMIASLFDTFGEYIKFWIGPDLNIAVKNPADVKVRPTWRLHRKIATPSYNKKAVSMFMQVFNEESEELIRVLSKKGPETYDIYYDVVQRTTSTVCQTLMGVPKEEVDDLECLQEVIEITPKVYDLIFKRMTQWWLQVPIIYWWSGNLKIHKNYAETLNKFVEDLVGKRRKALEKHEGPEESMGIVDRYILSGELTDQEVKWESFSLFTTERVYNEVMEVIGPEEHVTTQHLKQLHCMDMVYKETLRYFSIAGFIQRTVEEEITIKDGRVYATAMIKTMVVHVIRKFYFEAEGPVNDIDLEIAISVRAKNGYRVRTRPRSTYGNHKMNGLNNNH</sequence>
<dbReference type="GO" id="GO:0005506">
    <property type="term" value="F:iron ion binding"/>
    <property type="evidence" value="ECO:0007669"/>
    <property type="project" value="InterPro"/>
</dbReference>
<evidence type="ECO:0000256" key="6">
    <source>
        <dbReference type="ARBA" id="ARBA00023004"/>
    </source>
</evidence>
<evidence type="ECO:0000256" key="4">
    <source>
        <dbReference type="ARBA" id="ARBA00022723"/>
    </source>
</evidence>
<keyword evidence="7" id="KW-0503">Monooxygenase</keyword>
<dbReference type="OrthoDB" id="6692864at2759"/>
<dbReference type="Proteomes" id="UP001153714">
    <property type="component" value="Chromosome 3"/>
</dbReference>
<dbReference type="GO" id="GO:0016705">
    <property type="term" value="F:oxidoreductase activity, acting on paired donors, with incorporation or reduction of molecular oxygen"/>
    <property type="evidence" value="ECO:0007669"/>
    <property type="project" value="InterPro"/>
</dbReference>
<reference evidence="8" key="2">
    <citation type="submission" date="2022-10" db="EMBL/GenBank/DDBJ databases">
        <authorList>
            <consortium name="ENA_rothamsted_submissions"/>
            <consortium name="culmorum"/>
            <person name="King R."/>
        </authorList>
    </citation>
    <scope>NUCLEOTIDE SEQUENCE</scope>
</reference>
<evidence type="ECO:0000313" key="8">
    <source>
        <dbReference type="EMBL" id="CAG9791314.1"/>
    </source>
</evidence>
<keyword evidence="6" id="KW-0408">Iron</keyword>
<keyword evidence="9" id="KW-1185">Reference proteome</keyword>
<keyword evidence="5" id="KW-0560">Oxidoreductase</keyword>
<keyword evidence="4" id="KW-0479">Metal-binding</keyword>
<dbReference type="EMBL" id="OU893334">
    <property type="protein sequence ID" value="CAG9791314.1"/>
    <property type="molecule type" value="Genomic_DNA"/>
</dbReference>
<comment type="cofactor">
    <cofactor evidence="1">
        <name>heme</name>
        <dbReference type="ChEBI" id="CHEBI:30413"/>
    </cofactor>
</comment>
<dbReference type="PANTHER" id="PTHR24291:SF201">
    <property type="entry name" value="CYTOCHROME P450, FAMILY 4, SUBFAMILY B, POLYPEPTIDE 7"/>
    <property type="match status" value="1"/>
</dbReference>
<dbReference type="InterPro" id="IPR001128">
    <property type="entry name" value="Cyt_P450"/>
</dbReference>
<dbReference type="SUPFAM" id="SSF48264">
    <property type="entry name" value="Cytochrome P450"/>
    <property type="match status" value="1"/>
</dbReference>
<organism evidence="8 9">
    <name type="scientific">Diatraea saccharalis</name>
    <name type="common">sugarcane borer</name>
    <dbReference type="NCBI Taxonomy" id="40085"/>
    <lineage>
        <taxon>Eukaryota</taxon>
        <taxon>Metazoa</taxon>
        <taxon>Ecdysozoa</taxon>
        <taxon>Arthropoda</taxon>
        <taxon>Hexapoda</taxon>
        <taxon>Insecta</taxon>
        <taxon>Pterygota</taxon>
        <taxon>Neoptera</taxon>
        <taxon>Endopterygota</taxon>
        <taxon>Lepidoptera</taxon>
        <taxon>Glossata</taxon>
        <taxon>Ditrysia</taxon>
        <taxon>Pyraloidea</taxon>
        <taxon>Crambidae</taxon>
        <taxon>Crambinae</taxon>
        <taxon>Diatraea</taxon>
    </lineage>
</organism>
<dbReference type="GO" id="GO:0020037">
    <property type="term" value="F:heme binding"/>
    <property type="evidence" value="ECO:0007669"/>
    <property type="project" value="InterPro"/>
</dbReference>
<proteinExistence type="inferred from homology"/>
<dbReference type="Pfam" id="PF00067">
    <property type="entry name" value="p450"/>
    <property type="match status" value="2"/>
</dbReference>
<dbReference type="PANTHER" id="PTHR24291">
    <property type="entry name" value="CYTOCHROME P450 FAMILY 4"/>
    <property type="match status" value="1"/>
</dbReference>
<evidence type="ECO:0000256" key="1">
    <source>
        <dbReference type="ARBA" id="ARBA00001971"/>
    </source>
</evidence>
<evidence type="ECO:0000256" key="5">
    <source>
        <dbReference type="ARBA" id="ARBA00023002"/>
    </source>
</evidence>
<evidence type="ECO:0000256" key="2">
    <source>
        <dbReference type="ARBA" id="ARBA00010617"/>
    </source>
</evidence>
<name>A0A9N9R7V2_9NEOP</name>
<evidence type="ECO:0000256" key="7">
    <source>
        <dbReference type="ARBA" id="ARBA00023033"/>
    </source>
</evidence>
<dbReference type="Gene3D" id="1.10.630.10">
    <property type="entry name" value="Cytochrome P450"/>
    <property type="match status" value="2"/>
</dbReference>
<gene>
    <name evidence="8" type="ORF">DIATSA_LOCUS8936</name>
</gene>
<comment type="similarity">
    <text evidence="2">Belongs to the cytochrome P450 family.</text>
</comment>
<dbReference type="InterPro" id="IPR050196">
    <property type="entry name" value="Cytochrome_P450_Monoox"/>
</dbReference>
<dbReference type="AlphaFoldDB" id="A0A9N9R7V2"/>
<accession>A0A9N9R7V2</accession>
<dbReference type="GO" id="GO:0004497">
    <property type="term" value="F:monooxygenase activity"/>
    <property type="evidence" value="ECO:0007669"/>
    <property type="project" value="UniProtKB-KW"/>
</dbReference>
<keyword evidence="3" id="KW-0349">Heme</keyword>
<reference evidence="8" key="1">
    <citation type="submission" date="2021-12" db="EMBL/GenBank/DDBJ databases">
        <authorList>
            <person name="King R."/>
        </authorList>
    </citation>
    <scope>NUCLEOTIDE SEQUENCE</scope>
</reference>
<dbReference type="InterPro" id="IPR036396">
    <property type="entry name" value="Cyt_P450_sf"/>
</dbReference>
<evidence type="ECO:0000256" key="3">
    <source>
        <dbReference type="ARBA" id="ARBA00022617"/>
    </source>
</evidence>